<dbReference type="OrthoDB" id="2322499at2759"/>
<gene>
    <name evidence="2" type="ORF">Hypma_012990</name>
</gene>
<evidence type="ECO:0000256" key="1">
    <source>
        <dbReference type="SAM" id="MobiDB-lite"/>
    </source>
</evidence>
<dbReference type="EMBL" id="LUEZ02000071">
    <property type="protein sequence ID" value="RDB19805.1"/>
    <property type="molecule type" value="Genomic_DNA"/>
</dbReference>
<dbReference type="AlphaFoldDB" id="A0A369JHB8"/>
<reference evidence="2" key="1">
    <citation type="submission" date="2018-04" db="EMBL/GenBank/DDBJ databases">
        <title>Whole genome sequencing of Hypsizygus marmoreus.</title>
        <authorList>
            <person name="Choi I.-G."/>
            <person name="Min B."/>
            <person name="Kim J.-G."/>
            <person name="Kim S."/>
            <person name="Oh Y.-L."/>
            <person name="Kong W.-S."/>
            <person name="Park H."/>
            <person name="Jeong J."/>
            <person name="Song E.-S."/>
        </authorList>
    </citation>
    <scope>NUCLEOTIDE SEQUENCE [LARGE SCALE GENOMIC DNA]</scope>
    <source>
        <strain evidence="2">51987-8</strain>
    </source>
</reference>
<name>A0A369JHB8_HYPMA</name>
<feature type="compositionally biased region" description="Polar residues" evidence="1">
    <location>
        <begin position="36"/>
        <end position="48"/>
    </location>
</feature>
<proteinExistence type="predicted"/>
<feature type="region of interest" description="Disordered" evidence="1">
    <location>
        <begin position="1"/>
        <end position="54"/>
    </location>
</feature>
<dbReference type="Proteomes" id="UP000076154">
    <property type="component" value="Unassembled WGS sequence"/>
</dbReference>
<sequence>MPRQSIRDAGCTAAPIEPGETNEGADKQKNKKRRLGTSTTTSVQNARPNSKRQIRGRRGALKQLLELPLDLLFEARDTANGRWSEGFTCSQIFGHLNPADILVLSRTSKDLRNVLMRKSAAFVWKLARANVGLPDCPPDLNEPQFAKLLFDSLCDVRRLFANVWMRYLTLINCSSTARKQTRRLSFGRAAPEPVNSASRILAGSSVSVIHRKILFDTCLMNKDSAIPTHIGLSHRFDYGYCYRSASQLDKHYKTLDAEEKMQWVEEKLDEKRSISEHTNLCEAWFQAQAKQRVAELENMRQRRLKAIKAKLIDIDERIRVYQKCMHFFLLSYEGWGDELRKMSNKHLMAHKMVKQPKNLTDRSKSLHDAPPLGKIESSFSLEKYRTRDDSIYAASQLERLALDYRLLQQIRRDVFRNVYYGFLASQPVDAILPSSADVAILPEFLAIVNSPAEVSVAAGSFASAVQKLPQLLGGWRRFVDAKLVALINENGVWPLATESSLSLPTTFFGCKLCGNSVGYPHVIVHRCTTVVEFSPLHEDNKFSDLFCQPWNATNILFLENWIYAAGDTFLRQRGLDPSTATNDVLNDSTFFIECFDCPDEQTPERAVMTWHTAAHHIHAGKDPHMRQVKLDERDQEAVSAIISKRDREFRASPDYRCFICLTCRRKLDWTSLRVHIGQKHRSGDFTALVESVDYVFDMDYYFMLRKDVFRLTNRPSGAADPAQLQPYEEE</sequence>
<protein>
    <recommendedName>
        <fullName evidence="4">F-box domain-containing protein</fullName>
    </recommendedName>
</protein>
<comment type="caution">
    <text evidence="2">The sequence shown here is derived from an EMBL/GenBank/DDBJ whole genome shotgun (WGS) entry which is preliminary data.</text>
</comment>
<dbReference type="STRING" id="39966.A0A369JHB8"/>
<evidence type="ECO:0000313" key="2">
    <source>
        <dbReference type="EMBL" id="RDB19805.1"/>
    </source>
</evidence>
<keyword evidence="3" id="KW-1185">Reference proteome</keyword>
<accession>A0A369JHB8</accession>
<organism evidence="2 3">
    <name type="scientific">Hypsizygus marmoreus</name>
    <name type="common">White beech mushroom</name>
    <name type="synonym">Agaricus marmoreus</name>
    <dbReference type="NCBI Taxonomy" id="39966"/>
    <lineage>
        <taxon>Eukaryota</taxon>
        <taxon>Fungi</taxon>
        <taxon>Dikarya</taxon>
        <taxon>Basidiomycota</taxon>
        <taxon>Agaricomycotina</taxon>
        <taxon>Agaricomycetes</taxon>
        <taxon>Agaricomycetidae</taxon>
        <taxon>Agaricales</taxon>
        <taxon>Tricholomatineae</taxon>
        <taxon>Lyophyllaceae</taxon>
        <taxon>Hypsizygus</taxon>
    </lineage>
</organism>
<evidence type="ECO:0008006" key="4">
    <source>
        <dbReference type="Google" id="ProtNLM"/>
    </source>
</evidence>
<dbReference type="InParanoid" id="A0A369JHB8"/>
<evidence type="ECO:0000313" key="3">
    <source>
        <dbReference type="Proteomes" id="UP000076154"/>
    </source>
</evidence>